<reference evidence="2" key="1">
    <citation type="submission" date="2017-08" db="EMBL/GenBank/DDBJ databases">
        <authorList>
            <person name="Huang Z."/>
        </authorList>
    </citation>
    <scope>NUCLEOTIDE SEQUENCE [LARGE SCALE GENOMIC DNA]</scope>
    <source>
        <strain evidence="2">SA5d-4</strain>
    </source>
</reference>
<gene>
    <name evidence="1" type="ORF">CIB95_07555</name>
</gene>
<dbReference type="Pfam" id="PF10720">
    <property type="entry name" value="DUF2515"/>
    <property type="match status" value="1"/>
</dbReference>
<accession>A0A263BUU6</accession>
<reference evidence="1 2" key="2">
    <citation type="submission" date="2017-09" db="EMBL/GenBank/DDBJ databases">
        <title>Bacillus patelloidae sp. nov., isolated from the intestinal tract of a marine limpet.</title>
        <authorList>
            <person name="Liu R."/>
            <person name="Dong C."/>
            <person name="Shao Z."/>
        </authorList>
    </citation>
    <scope>NUCLEOTIDE SEQUENCE [LARGE SCALE GENOMIC DNA]</scope>
    <source>
        <strain evidence="1 2">SA5d-4</strain>
    </source>
</reference>
<evidence type="ECO:0000313" key="2">
    <source>
        <dbReference type="Proteomes" id="UP000217083"/>
    </source>
</evidence>
<dbReference type="Proteomes" id="UP000217083">
    <property type="component" value="Unassembled WGS sequence"/>
</dbReference>
<name>A0A263BUU6_9BACI</name>
<sequence>MKKGGFVSKALTRQEVSLVEQIKEQTKQGNIDNISRTVFYKKFYERNREIRWAFLASMVSRNAGWNMTDLVTNSYREILNEEIRSLLFLTYERANWLIFSDAYPQLLIYEQSKKLGIPLFDLLTHFGVSKFMVKEWKRFWTKHHSDRLVISQIINEQHVIEGPVLNDPFYKKNVFQSLPYKLQDILHFSSVIFPTMSGKLYGFSVHQFTKVKERVKVGKYLYWLLFYSRESELFNQFSLHTEHTGSRNDYEKYREKHIRITPELRGTFPIISHHKSALPDWYISTYDVLPFYKKVFIPKKYELTKWLIKKNFELSLLATVQHKLTRGGN</sequence>
<proteinExistence type="predicted"/>
<comment type="caution">
    <text evidence="1">The sequence shown here is derived from an EMBL/GenBank/DDBJ whole genome shotgun (WGS) entry which is preliminary data.</text>
</comment>
<evidence type="ECO:0000313" key="1">
    <source>
        <dbReference type="EMBL" id="OZM57312.1"/>
    </source>
</evidence>
<dbReference type="AlphaFoldDB" id="A0A263BUU6"/>
<dbReference type="InterPro" id="IPR019658">
    <property type="entry name" value="DUF2515"/>
</dbReference>
<protein>
    <recommendedName>
        <fullName evidence="3">DUF2515 domain-containing protein</fullName>
    </recommendedName>
</protein>
<evidence type="ECO:0008006" key="3">
    <source>
        <dbReference type="Google" id="ProtNLM"/>
    </source>
</evidence>
<organism evidence="1 2">
    <name type="scientific">Lottiidibacillus patelloidae</name>
    <dbReference type="NCBI Taxonomy" id="2670334"/>
    <lineage>
        <taxon>Bacteria</taxon>
        <taxon>Bacillati</taxon>
        <taxon>Bacillota</taxon>
        <taxon>Bacilli</taxon>
        <taxon>Bacillales</taxon>
        <taxon>Bacillaceae</taxon>
        <taxon>Lottiidibacillus</taxon>
    </lineage>
</organism>
<dbReference type="EMBL" id="NPIA01000003">
    <property type="protein sequence ID" value="OZM57312.1"/>
    <property type="molecule type" value="Genomic_DNA"/>
</dbReference>
<keyword evidence="2" id="KW-1185">Reference proteome</keyword>